<dbReference type="PANTHER" id="PTHR42924:SF3">
    <property type="entry name" value="POLYMERASE_HISTIDINOL PHOSPHATASE N-TERMINAL DOMAIN-CONTAINING PROTEIN"/>
    <property type="match status" value="1"/>
</dbReference>
<dbReference type="RefSeq" id="WP_011629283.1">
    <property type="nucleotide sequence ID" value="NC_008340.1"/>
</dbReference>
<dbReference type="Gene3D" id="3.20.20.140">
    <property type="entry name" value="Metal-dependent hydrolases"/>
    <property type="match status" value="1"/>
</dbReference>
<dbReference type="eggNOG" id="COG1196">
    <property type="taxonomic scope" value="Bacteria"/>
</dbReference>
<organism evidence="3 4">
    <name type="scientific">Alkalilimnicola ehrlichii (strain ATCC BAA-1101 / DSM 17681 / MLHE-1)</name>
    <dbReference type="NCBI Taxonomy" id="187272"/>
    <lineage>
        <taxon>Bacteria</taxon>
        <taxon>Pseudomonadati</taxon>
        <taxon>Pseudomonadota</taxon>
        <taxon>Gammaproteobacteria</taxon>
        <taxon>Chromatiales</taxon>
        <taxon>Ectothiorhodospiraceae</taxon>
        <taxon>Alkalilimnicola</taxon>
    </lineage>
</organism>
<dbReference type="Proteomes" id="UP000001962">
    <property type="component" value="Chromosome"/>
</dbReference>
<name>Q0A8E8_ALKEH</name>
<dbReference type="Gene3D" id="3.40.50.300">
    <property type="entry name" value="P-loop containing nucleotide triphosphate hydrolases"/>
    <property type="match status" value="2"/>
</dbReference>
<dbReference type="Pfam" id="PF13304">
    <property type="entry name" value="AAA_21"/>
    <property type="match status" value="1"/>
</dbReference>
<keyword evidence="4" id="KW-1185">Reference proteome</keyword>
<dbReference type="InterPro" id="IPR052018">
    <property type="entry name" value="PHP_domain"/>
</dbReference>
<dbReference type="InterPro" id="IPR016103">
    <property type="entry name" value="ProQ/FinO"/>
</dbReference>
<dbReference type="AlphaFoldDB" id="Q0A8E8"/>
<dbReference type="GO" id="GO:0035312">
    <property type="term" value="F:5'-3' DNA exonuclease activity"/>
    <property type="evidence" value="ECO:0007669"/>
    <property type="project" value="TreeGrafter"/>
</dbReference>
<evidence type="ECO:0000313" key="4">
    <source>
        <dbReference type="Proteomes" id="UP000001962"/>
    </source>
</evidence>
<protein>
    <submittedName>
        <fullName evidence="3">SMC domain protein</fullName>
    </submittedName>
</protein>
<dbReference type="InterPro" id="IPR027417">
    <property type="entry name" value="P-loop_NTPase"/>
</dbReference>
<dbReference type="GO" id="GO:0004534">
    <property type="term" value="F:5'-3' RNA exonuclease activity"/>
    <property type="evidence" value="ECO:0007669"/>
    <property type="project" value="TreeGrafter"/>
</dbReference>
<dbReference type="InterPro" id="IPR054787">
    <property type="entry name" value="TrlF_ATPase"/>
</dbReference>
<sequence length="943" mass="106377">MSQNLTPVNNEWRFPGARWWSFDFHTHTPASSDYGKGPDQAELREITPEEWLLKFMRAEIDCVAVTDHNSGDWIDRLKAALDHLREQQHADYRPLWLFPGVEITANGNIHILAIFDPAKDGADVSALLGAVGNHGNRGESNRAVNASPIEVIQRVVEASALPVLAHVDGPSGAWELGGNTLTPLLECEGLFAMEVVNQCSEKPALYGQKHLRWAEVLGSDAHHPSGPDGARYPGSHWTWVKMAQPSLEGLRLALLDGEGFSIRRSDDPEPFDPNALPENFIESVEIDDARYMGRGQPETLSFSPWFNALVGGRGTGKSTIVHALRLVLRRENELQALEQGSEPRRTFEKFSRVARGRDDDGALTLDTHVALTFIRDGTRYRVYWRQDGSGSIVEERKDGEWRESDNQAVIPERFPIRLFSQGQIAALAGGSHQALLDLIDEAAGVDAEQTALREARQTYLSLRAKARELEGRLQGRDALKVRLEDVQRKLKKFEEAHHAHVLKAYQRRSRQEREVNRQFESVAEIVGRVRELAEELAAEDVPEQLFDEQNEQDKEALALVSGLHQAIESATKALKGTANDLAATVRKEREKLPDTDWQQAVSKARTDYEKLVRDLKEQGVADPSEYGQLVQERQRLENQWKELESLAAQRSRVLDQAETQLESVVAARRALSERREAFLEESLADNEYVQINLKPYGQDVRAMERSLRELLGAEGSKFEADILIEEDSQPAKGIVAELIKQLPDDLTQAKGELERRVGQIKRRLNESCRGNGIFGGHFNNFLSKQASNRPEYVDHIMMWYPDDGLDVRYSQKGDGRDFKSIEQASAGQRAAAMLAFLLAYGSEPIVLDQPEDDLDNHLIYNLVVRQLRENKRRRQIISVTHNPNIVVNGDAEMLHALDFRGGQCRVIEKGSLQEEAMRDEVCHVMEGGRDAFERRYRRLGKEV</sequence>
<accession>Q0A8E8</accession>
<feature type="coiled-coil region" evidence="1">
    <location>
        <begin position="626"/>
        <end position="674"/>
    </location>
</feature>
<dbReference type="SUPFAM" id="SSF89550">
    <property type="entry name" value="PHP domain-like"/>
    <property type="match status" value="1"/>
</dbReference>
<dbReference type="PANTHER" id="PTHR42924">
    <property type="entry name" value="EXONUCLEASE"/>
    <property type="match status" value="1"/>
</dbReference>
<dbReference type="KEGG" id="aeh:Mlg_1540"/>
<dbReference type="GO" id="GO:0005524">
    <property type="term" value="F:ATP binding"/>
    <property type="evidence" value="ECO:0007669"/>
    <property type="project" value="InterPro"/>
</dbReference>
<dbReference type="SUPFAM" id="SSF52540">
    <property type="entry name" value="P-loop containing nucleoside triphosphate hydrolases"/>
    <property type="match status" value="1"/>
</dbReference>
<reference evidence="4" key="1">
    <citation type="submission" date="2006-08" db="EMBL/GenBank/DDBJ databases">
        <title>Complete sequence of Alkalilimnicola ehrilichei MLHE-1.</title>
        <authorList>
            <person name="Copeland A."/>
            <person name="Lucas S."/>
            <person name="Lapidus A."/>
            <person name="Barry K."/>
            <person name="Detter J.C."/>
            <person name="Glavina del Rio T."/>
            <person name="Hammon N."/>
            <person name="Israni S."/>
            <person name="Dalin E."/>
            <person name="Tice H."/>
            <person name="Pitluck S."/>
            <person name="Sims D."/>
            <person name="Brettin T."/>
            <person name="Bruce D."/>
            <person name="Han C."/>
            <person name="Tapia R."/>
            <person name="Gilna P."/>
            <person name="Schmutz J."/>
            <person name="Larimer F."/>
            <person name="Land M."/>
            <person name="Hauser L."/>
            <person name="Kyrpides N."/>
            <person name="Mikhailova N."/>
            <person name="Oremland R.S."/>
            <person name="Hoeft S.E."/>
            <person name="Switzer-Blum J."/>
            <person name="Kulp T."/>
            <person name="King G."/>
            <person name="Tabita R."/>
            <person name="Witte B."/>
            <person name="Santini J.M."/>
            <person name="Basu P."/>
            <person name="Hollibaugh J.T."/>
            <person name="Xie G."/>
            <person name="Stolz J.F."/>
            <person name="Richardson P."/>
        </authorList>
    </citation>
    <scope>NUCLEOTIDE SEQUENCE [LARGE SCALE GENOMIC DNA]</scope>
    <source>
        <strain evidence="4">ATCC BAA-1101 / DSM 17681 / MLHE-1</strain>
    </source>
</reference>
<evidence type="ECO:0000256" key="1">
    <source>
        <dbReference type="SAM" id="Coils"/>
    </source>
</evidence>
<keyword evidence="1" id="KW-0175">Coiled coil</keyword>
<dbReference type="InterPro" id="IPR016195">
    <property type="entry name" value="Pol/histidinol_Pase-like"/>
</dbReference>
<dbReference type="EMBL" id="CP000453">
    <property type="protein sequence ID" value="ABI56889.1"/>
    <property type="molecule type" value="Genomic_DNA"/>
</dbReference>
<evidence type="ECO:0000259" key="2">
    <source>
        <dbReference type="SMART" id="SM00945"/>
    </source>
</evidence>
<dbReference type="GO" id="GO:0016887">
    <property type="term" value="F:ATP hydrolysis activity"/>
    <property type="evidence" value="ECO:0007669"/>
    <property type="project" value="InterPro"/>
</dbReference>
<feature type="domain" description="ProQ/FinO" evidence="2">
    <location>
        <begin position="401"/>
        <end position="509"/>
    </location>
</feature>
<dbReference type="SMART" id="SM00945">
    <property type="entry name" value="ProQ"/>
    <property type="match status" value="1"/>
</dbReference>
<dbReference type="NCBIfam" id="NF045780">
    <property type="entry name" value="TrlF_fam_ATP"/>
    <property type="match status" value="1"/>
</dbReference>
<dbReference type="eggNOG" id="COG0613">
    <property type="taxonomic scope" value="Bacteria"/>
</dbReference>
<evidence type="ECO:0000313" key="3">
    <source>
        <dbReference type="EMBL" id="ABI56889.1"/>
    </source>
</evidence>
<proteinExistence type="predicted"/>
<dbReference type="InterPro" id="IPR003959">
    <property type="entry name" value="ATPase_AAA_core"/>
</dbReference>
<gene>
    <name evidence="3" type="ordered locus">Mlg_1540</name>
</gene>
<feature type="coiled-coil region" evidence="1">
    <location>
        <begin position="452"/>
        <end position="496"/>
    </location>
</feature>
<dbReference type="HOGENOM" id="CLU_006611_1_0_6"/>